<sequence>MDQTNYCTRFAEILQAHKVAHAAAEQATNQQDGLAVQWREATLAEFNQEENADLQEAYWLQAQTWHILAVLSEQRLESHEAETTPEDLVKQNPHVLPAKLVECIINNDTQLREWIAVKKVLENVNPLRPSTSSGSTFRSAYLPDTFKEIERLQRLHGASATTFNYHAASGTGIAMSLDLDSNLRDKGVRGAGSWVRTDAPKRENALSAMYLSLRKGNFTEAEELCKKSGEAWRVASIRGGRYWGYREPGDIAESLDVQLQGNLHLSLWKKACLATANNESSSMQERAVYGVLSGDLESVLPMCHSWDDHLWAHLNHKIVNRIDAKLQTVHGYWFDRFQSPTSGYAPAIEEDFRRVFERIEKVERDDVSAQAQDPYQRIQQAIILGEEEDLVQQFASRLDVLQEMDESYAVLLTSFLAHFVLFRRFTSQDGETDVANAVIQAYIQALQSCQMGQLVAIYAAELRQGTAEDSYAAFLRAMSKHATGKERRRALLRAQEQGLNVRTIAYAVVKPLICIIEVRDLFYNTCKSKKLILYDPQYKLKRNAAAGRSRRSAPSAHADEDEIIRSLEWLTFVDETYPDALHVANIYLCWMFNNDNMNAVRKLKQALPTNFFETCQVRHRLCSNGQAMDQDTEEDALTNDARIEENVIELKFHMALEKTVEALDEAEDQWDVGPAESLPGNLQRVISLPVIVANEDSCIYQQMLSKEEATGATPLEVYLQMVKDAALESLRLGNADFWDIRDGE</sequence>
<evidence type="ECO:0000313" key="1">
    <source>
        <dbReference type="EMBL" id="KAJ9107509.1"/>
    </source>
</evidence>
<accession>A0ACC2W8H8</accession>
<reference evidence="1" key="1">
    <citation type="submission" date="2023-04" db="EMBL/GenBank/DDBJ databases">
        <title>Draft Genome sequencing of Naganishia species isolated from polar environments using Oxford Nanopore Technology.</title>
        <authorList>
            <person name="Leo P."/>
            <person name="Venkateswaran K."/>
        </authorList>
    </citation>
    <scope>NUCLEOTIDE SEQUENCE</scope>
    <source>
        <strain evidence="1">MNA-CCFEE 5423</strain>
    </source>
</reference>
<keyword evidence="2" id="KW-1185">Reference proteome</keyword>
<name>A0ACC2W8H8_9TREE</name>
<protein>
    <submittedName>
        <fullName evidence="1">Uncharacterized protein</fullName>
    </submittedName>
</protein>
<organism evidence="1 2">
    <name type="scientific">Naganishia friedmannii</name>
    <dbReference type="NCBI Taxonomy" id="89922"/>
    <lineage>
        <taxon>Eukaryota</taxon>
        <taxon>Fungi</taxon>
        <taxon>Dikarya</taxon>
        <taxon>Basidiomycota</taxon>
        <taxon>Agaricomycotina</taxon>
        <taxon>Tremellomycetes</taxon>
        <taxon>Filobasidiales</taxon>
        <taxon>Filobasidiaceae</taxon>
        <taxon>Naganishia</taxon>
    </lineage>
</organism>
<evidence type="ECO:0000313" key="2">
    <source>
        <dbReference type="Proteomes" id="UP001227268"/>
    </source>
</evidence>
<gene>
    <name evidence="1" type="ORF">QFC21_000965</name>
</gene>
<dbReference type="EMBL" id="JASBWT010000002">
    <property type="protein sequence ID" value="KAJ9107509.1"/>
    <property type="molecule type" value="Genomic_DNA"/>
</dbReference>
<comment type="caution">
    <text evidence="1">The sequence shown here is derived from an EMBL/GenBank/DDBJ whole genome shotgun (WGS) entry which is preliminary data.</text>
</comment>
<proteinExistence type="predicted"/>
<dbReference type="Proteomes" id="UP001227268">
    <property type="component" value="Unassembled WGS sequence"/>
</dbReference>